<comment type="caution">
    <text evidence="3">The sequence shown here is derived from an EMBL/GenBank/DDBJ whole genome shotgun (WGS) entry which is preliminary data.</text>
</comment>
<feature type="compositionally biased region" description="Acidic residues" evidence="1">
    <location>
        <begin position="177"/>
        <end position="188"/>
    </location>
</feature>
<dbReference type="Proteomes" id="UP001175226">
    <property type="component" value="Unassembled WGS sequence"/>
</dbReference>
<feature type="transmembrane region" description="Helical" evidence="2">
    <location>
        <begin position="12"/>
        <end position="33"/>
    </location>
</feature>
<keyword evidence="2" id="KW-0472">Membrane</keyword>
<organism evidence="3 4">
    <name type="scientific">Armillaria borealis</name>
    <dbReference type="NCBI Taxonomy" id="47425"/>
    <lineage>
        <taxon>Eukaryota</taxon>
        <taxon>Fungi</taxon>
        <taxon>Dikarya</taxon>
        <taxon>Basidiomycota</taxon>
        <taxon>Agaricomycotina</taxon>
        <taxon>Agaricomycetes</taxon>
        <taxon>Agaricomycetidae</taxon>
        <taxon>Agaricales</taxon>
        <taxon>Marasmiineae</taxon>
        <taxon>Physalacriaceae</taxon>
        <taxon>Armillaria</taxon>
    </lineage>
</organism>
<name>A0AA39MLS2_9AGAR</name>
<proteinExistence type="predicted"/>
<dbReference type="EMBL" id="JAUEPT010000043">
    <property type="protein sequence ID" value="KAK0438379.1"/>
    <property type="molecule type" value="Genomic_DNA"/>
</dbReference>
<keyword evidence="2" id="KW-1133">Transmembrane helix</keyword>
<reference evidence="3" key="1">
    <citation type="submission" date="2023-06" db="EMBL/GenBank/DDBJ databases">
        <authorList>
            <consortium name="Lawrence Berkeley National Laboratory"/>
            <person name="Ahrendt S."/>
            <person name="Sahu N."/>
            <person name="Indic B."/>
            <person name="Wong-Bajracharya J."/>
            <person name="Merenyi Z."/>
            <person name="Ke H.-M."/>
            <person name="Monk M."/>
            <person name="Kocsube S."/>
            <person name="Drula E."/>
            <person name="Lipzen A."/>
            <person name="Balint B."/>
            <person name="Henrissat B."/>
            <person name="Andreopoulos B."/>
            <person name="Martin F.M."/>
            <person name="Harder C.B."/>
            <person name="Rigling D."/>
            <person name="Ford K.L."/>
            <person name="Foster G.D."/>
            <person name="Pangilinan J."/>
            <person name="Papanicolaou A."/>
            <person name="Barry K."/>
            <person name="LaButti K."/>
            <person name="Viragh M."/>
            <person name="Koriabine M."/>
            <person name="Yan M."/>
            <person name="Riley R."/>
            <person name="Champramary S."/>
            <person name="Plett K.L."/>
            <person name="Tsai I.J."/>
            <person name="Slot J."/>
            <person name="Sipos G."/>
            <person name="Plett J."/>
            <person name="Nagy L.G."/>
            <person name="Grigoriev I.V."/>
        </authorList>
    </citation>
    <scope>NUCLEOTIDE SEQUENCE</scope>
    <source>
        <strain evidence="3">FPL87.14</strain>
    </source>
</reference>
<evidence type="ECO:0000313" key="4">
    <source>
        <dbReference type="Proteomes" id="UP001175226"/>
    </source>
</evidence>
<sequence>MTVPISLHQDFLSFYIQCYVLVVGWIGHFQAQLGNPTGVRLRQNFLASPSHSLTSSTTAALVVYLSLLMNINIFSAGYARLRPLFDTCQYTKLWARNIAVLLNENHEYLLSLCFSAHEHPDALISPFFLDMVHTCQEIAVKLPAYAQLPLFQDWELQLLRVAFSQATTRKHRLEELEAEREEVQEPESDETKPQAGTSSTTSKTPMKLLTKTTAKATAKAGSQVLATTAINEEMVEVPTSQVFTFQLSSQAWLYI</sequence>
<accession>A0AA39MLS2</accession>
<feature type="compositionally biased region" description="Low complexity" evidence="1">
    <location>
        <begin position="197"/>
        <end position="207"/>
    </location>
</feature>
<gene>
    <name evidence="3" type="ORF">EV421DRAFT_1906618</name>
</gene>
<feature type="region of interest" description="Disordered" evidence="1">
    <location>
        <begin position="177"/>
        <end position="207"/>
    </location>
</feature>
<keyword evidence="2" id="KW-0812">Transmembrane</keyword>
<evidence type="ECO:0000256" key="1">
    <source>
        <dbReference type="SAM" id="MobiDB-lite"/>
    </source>
</evidence>
<feature type="transmembrane region" description="Helical" evidence="2">
    <location>
        <begin position="53"/>
        <end position="74"/>
    </location>
</feature>
<evidence type="ECO:0000313" key="3">
    <source>
        <dbReference type="EMBL" id="KAK0438379.1"/>
    </source>
</evidence>
<evidence type="ECO:0000256" key="2">
    <source>
        <dbReference type="SAM" id="Phobius"/>
    </source>
</evidence>
<protein>
    <submittedName>
        <fullName evidence="3">Uncharacterized protein</fullName>
    </submittedName>
</protein>
<keyword evidence="4" id="KW-1185">Reference proteome</keyword>
<dbReference type="AlphaFoldDB" id="A0AA39MLS2"/>